<keyword evidence="4" id="KW-0413">Isomerase</keyword>
<sequence>MNTGRTDENSLADIPSTSSPNNDILFLFDVDGTLSPSRLKAPESILFMLHELKKKVNIAFVGGSDLNKQREQIESSNNSSVSCEDVLELFTYSFPENGVQFYKNTELIKDDSFIEKIEKRNCTQQEREEYFEEDKKCKGREKFVGELYKELKTMDNDDNKQYIPLTDIGWDKTYCIRHIKETTIVFFGDMVEKGGNDYEIYNHERIRGVRVFGPEDTLKKVNQELERLGIDSIHQ</sequence>
<dbReference type="InterPro" id="IPR005002">
    <property type="entry name" value="PMM"/>
</dbReference>
<dbReference type="OrthoDB" id="10264771at2759"/>
<comment type="cofactor">
    <cofactor evidence="3">
        <name>Mg(2+)</name>
        <dbReference type="ChEBI" id="CHEBI:18420"/>
    </cofactor>
</comment>
<dbReference type="GO" id="GO:0046872">
    <property type="term" value="F:metal ion binding"/>
    <property type="evidence" value="ECO:0007669"/>
    <property type="project" value="UniProtKB-KW"/>
</dbReference>
<comment type="subunit">
    <text evidence="4">Homodimer.</text>
</comment>
<dbReference type="GO" id="GO:0005829">
    <property type="term" value="C:cytosol"/>
    <property type="evidence" value="ECO:0007669"/>
    <property type="project" value="TreeGrafter"/>
</dbReference>
<evidence type="ECO:0000313" key="6">
    <source>
        <dbReference type="Proteomes" id="UP000759131"/>
    </source>
</evidence>
<dbReference type="GO" id="GO:0009298">
    <property type="term" value="P:GDP-mannose biosynthetic process"/>
    <property type="evidence" value="ECO:0007669"/>
    <property type="project" value="UniProtKB-UniPathway"/>
</dbReference>
<keyword evidence="6" id="KW-1185">Reference proteome</keyword>
<evidence type="ECO:0000313" key="5">
    <source>
        <dbReference type="EMBL" id="CAD7619549.1"/>
    </source>
</evidence>
<feature type="binding site" evidence="2">
    <location>
        <position position="127"/>
    </location>
    <ligand>
        <name>alpha-D-mannose 1-phosphate</name>
        <dbReference type="ChEBI" id="CHEBI:58409"/>
    </ligand>
</feature>
<feature type="binding site" evidence="3">
    <location>
        <position position="201"/>
    </location>
    <ligand>
        <name>Mg(2+)</name>
        <dbReference type="ChEBI" id="CHEBI:18420"/>
        <label>1</label>
    </ligand>
</feature>
<evidence type="ECO:0000256" key="3">
    <source>
        <dbReference type="PIRSR" id="PIRSR605002-3"/>
    </source>
</evidence>
<dbReference type="InterPro" id="IPR023214">
    <property type="entry name" value="HAD_sf"/>
</dbReference>
<feature type="binding site" evidence="2">
    <location>
        <position position="38"/>
    </location>
    <ligand>
        <name>alpha-D-mannose 1-phosphate</name>
        <dbReference type="ChEBI" id="CHEBI:58409"/>
    </ligand>
</feature>
<dbReference type="GO" id="GO:0006013">
    <property type="term" value="P:mannose metabolic process"/>
    <property type="evidence" value="ECO:0007669"/>
    <property type="project" value="TreeGrafter"/>
</dbReference>
<organism evidence="5">
    <name type="scientific">Medioppia subpectinata</name>
    <dbReference type="NCBI Taxonomy" id="1979941"/>
    <lineage>
        <taxon>Eukaryota</taxon>
        <taxon>Metazoa</taxon>
        <taxon>Ecdysozoa</taxon>
        <taxon>Arthropoda</taxon>
        <taxon>Chelicerata</taxon>
        <taxon>Arachnida</taxon>
        <taxon>Acari</taxon>
        <taxon>Acariformes</taxon>
        <taxon>Sarcoptiformes</taxon>
        <taxon>Oribatida</taxon>
        <taxon>Brachypylina</taxon>
        <taxon>Oppioidea</taxon>
        <taxon>Oppiidae</taxon>
        <taxon>Medioppia</taxon>
    </lineage>
</organism>
<feature type="active site" description="Proton donor/acceptor" evidence="1">
    <location>
        <position position="31"/>
    </location>
</feature>
<feature type="binding site" evidence="3">
    <location>
        <position position="29"/>
    </location>
    <ligand>
        <name>Mg(2+)</name>
        <dbReference type="ChEBI" id="CHEBI:18420"/>
        <label>1</label>
    </ligand>
</feature>
<dbReference type="UniPathway" id="UPA00126">
    <property type="reaction ID" value="UER00424"/>
</dbReference>
<feature type="binding site" evidence="3">
    <location>
        <position position="189"/>
    </location>
    <ligand>
        <name>Mg(2+)</name>
        <dbReference type="ChEBI" id="CHEBI:18420"/>
        <label>1</label>
    </ligand>
</feature>
<dbReference type="InterPro" id="IPR036412">
    <property type="entry name" value="HAD-like_sf"/>
</dbReference>
<evidence type="ECO:0000256" key="2">
    <source>
        <dbReference type="PIRSR" id="PIRSR605002-2"/>
    </source>
</evidence>
<dbReference type="GO" id="GO:0004615">
    <property type="term" value="F:phosphomannomutase activity"/>
    <property type="evidence" value="ECO:0007669"/>
    <property type="project" value="UniProtKB-EC"/>
</dbReference>
<keyword evidence="4" id="KW-0963">Cytoplasm</keyword>
<dbReference type="Pfam" id="PF03332">
    <property type="entry name" value="PMM"/>
    <property type="match status" value="2"/>
</dbReference>
<protein>
    <recommendedName>
        <fullName evidence="4">Phosphomannomutase</fullName>
        <ecNumber evidence="4">5.4.2.8</ecNumber>
    </recommendedName>
</protein>
<dbReference type="EMBL" id="OC854583">
    <property type="protein sequence ID" value="CAD7619549.1"/>
    <property type="molecule type" value="Genomic_DNA"/>
</dbReference>
<comment type="catalytic activity">
    <reaction evidence="4">
        <text>alpha-D-mannose 1-phosphate = D-mannose 6-phosphate</text>
        <dbReference type="Rhea" id="RHEA:11140"/>
        <dbReference type="ChEBI" id="CHEBI:58409"/>
        <dbReference type="ChEBI" id="CHEBI:58735"/>
        <dbReference type="EC" id="5.4.2.8"/>
    </reaction>
</comment>
<proteinExistence type="inferred from homology"/>
<feature type="binding site" evidence="3">
    <location>
        <position position="31"/>
    </location>
    <ligand>
        <name>Mg(2+)</name>
        <dbReference type="ChEBI" id="CHEBI:18420"/>
        <label>1</label>
    </ligand>
</feature>
<name>A0A7R9KDA0_9ACAR</name>
<accession>A0A7R9KDA0</accession>
<evidence type="ECO:0000256" key="1">
    <source>
        <dbReference type="PIRSR" id="PIRSR605002-1"/>
    </source>
</evidence>
<comment type="function">
    <text evidence="4">Involved in the synthesis of the GDP-mannose and dolichol-phosphate-mannose required for a number of critical mannosyl transfer reactions.</text>
</comment>
<reference evidence="5" key="1">
    <citation type="submission" date="2020-11" db="EMBL/GenBank/DDBJ databases">
        <authorList>
            <person name="Tran Van P."/>
        </authorList>
    </citation>
    <scope>NUCLEOTIDE SEQUENCE</scope>
</reference>
<comment type="subcellular location">
    <subcellularLocation>
        <location evidence="4">Cytoplasm</location>
    </subcellularLocation>
</comment>
<feature type="active site" description="Nucleophile" evidence="1">
    <location>
        <position position="29"/>
    </location>
</feature>
<dbReference type="PANTHER" id="PTHR10466">
    <property type="entry name" value="PHOSPHOMANNOMUTASE"/>
    <property type="match status" value="1"/>
</dbReference>
<dbReference type="Gene3D" id="3.40.50.1000">
    <property type="entry name" value="HAD superfamily/HAD-like"/>
    <property type="match status" value="2"/>
</dbReference>
<dbReference type="AlphaFoldDB" id="A0A7R9KDA0"/>
<comment type="pathway">
    <text evidence="4">Nucleotide-sugar biosynthesis; GDP-alpha-D-mannose biosynthesis; alpha-D-mannose 1-phosphate from D-fructose 6-phosphate: step 2/2.</text>
</comment>
<evidence type="ECO:0000256" key="4">
    <source>
        <dbReference type="RuleBase" id="RU361118"/>
    </source>
</evidence>
<keyword evidence="3" id="KW-0479">Metal-binding</keyword>
<dbReference type="Proteomes" id="UP000759131">
    <property type="component" value="Unassembled WGS sequence"/>
</dbReference>
<dbReference type="SUPFAM" id="SSF56784">
    <property type="entry name" value="HAD-like"/>
    <property type="match status" value="1"/>
</dbReference>
<dbReference type="PANTHER" id="PTHR10466:SF0">
    <property type="entry name" value="PHOSPHOMANNOMUTASE"/>
    <property type="match status" value="1"/>
</dbReference>
<feature type="binding site" evidence="2">
    <location>
        <position position="120"/>
    </location>
    <ligand>
        <name>alpha-D-mannose 1-phosphate</name>
        <dbReference type="ChEBI" id="CHEBI:58409"/>
    </ligand>
</feature>
<keyword evidence="3" id="KW-0460">Magnesium</keyword>
<comment type="similarity">
    <text evidence="4">Belongs to the eukaryotic PMM family.</text>
</comment>
<dbReference type="EMBL" id="CAJPIZ010000008">
    <property type="protein sequence ID" value="CAG2099979.1"/>
    <property type="molecule type" value="Genomic_DNA"/>
</dbReference>
<dbReference type="EC" id="5.4.2.8" evidence="4"/>
<gene>
    <name evidence="5" type="ORF">OSB1V03_LOCUS50</name>
</gene>
<dbReference type="GO" id="GO:0006487">
    <property type="term" value="P:protein N-linked glycosylation"/>
    <property type="evidence" value="ECO:0007669"/>
    <property type="project" value="TreeGrafter"/>
</dbReference>